<name>A0A8D8FYQ4_CULPI</name>
<dbReference type="AlphaFoldDB" id="A0A8D8FYQ4"/>
<sequence>MTIFQHESYISPTSLCHFATSCLNYYFNPTRSALPSAGSFQRSRFNHTLKNIYTKRGRQSQKENPRKNTASLIKIQIFPRTHTTARAIDLTHTSVAAFARHLSIDRKRSILICHKSFKKKQIKHASFKFNLFHRFFLLLHNLNKLTQMFVCVFCFCFEKDVGVLFFLFMTLTPFSLLPFSVTHLMSNIDSF</sequence>
<dbReference type="EMBL" id="HBUE01113927">
    <property type="protein sequence ID" value="CAG6490032.1"/>
    <property type="molecule type" value="Transcribed_RNA"/>
</dbReference>
<protein>
    <submittedName>
        <fullName evidence="2">(northern house mosquito) hypothetical protein</fullName>
    </submittedName>
</protein>
<keyword evidence="1" id="KW-0812">Transmembrane</keyword>
<evidence type="ECO:0000256" key="1">
    <source>
        <dbReference type="SAM" id="Phobius"/>
    </source>
</evidence>
<proteinExistence type="predicted"/>
<accession>A0A8D8FYQ4</accession>
<organism evidence="2">
    <name type="scientific">Culex pipiens</name>
    <name type="common">House mosquito</name>
    <dbReference type="NCBI Taxonomy" id="7175"/>
    <lineage>
        <taxon>Eukaryota</taxon>
        <taxon>Metazoa</taxon>
        <taxon>Ecdysozoa</taxon>
        <taxon>Arthropoda</taxon>
        <taxon>Hexapoda</taxon>
        <taxon>Insecta</taxon>
        <taxon>Pterygota</taxon>
        <taxon>Neoptera</taxon>
        <taxon>Endopterygota</taxon>
        <taxon>Diptera</taxon>
        <taxon>Nematocera</taxon>
        <taxon>Culicoidea</taxon>
        <taxon>Culicidae</taxon>
        <taxon>Culicinae</taxon>
        <taxon>Culicini</taxon>
        <taxon>Culex</taxon>
        <taxon>Culex</taxon>
    </lineage>
</organism>
<reference evidence="2" key="1">
    <citation type="submission" date="2021-05" db="EMBL/GenBank/DDBJ databases">
        <authorList>
            <person name="Alioto T."/>
            <person name="Alioto T."/>
            <person name="Gomez Garrido J."/>
        </authorList>
    </citation>
    <scope>NUCLEOTIDE SEQUENCE</scope>
</reference>
<keyword evidence="1" id="KW-1133">Transmembrane helix</keyword>
<evidence type="ECO:0000313" key="2">
    <source>
        <dbReference type="EMBL" id="CAG6490032.1"/>
    </source>
</evidence>
<keyword evidence="1" id="KW-0472">Membrane</keyword>
<feature type="transmembrane region" description="Helical" evidence="1">
    <location>
        <begin position="161"/>
        <end position="181"/>
    </location>
</feature>